<dbReference type="RefSeq" id="WP_341672281.1">
    <property type="nucleotide sequence ID" value="NZ_JBBYHV010000001.1"/>
</dbReference>
<reference evidence="1 2" key="1">
    <citation type="submission" date="2024-04" db="EMBL/GenBank/DDBJ databases">
        <title>Aurantiacibacter sp. DGU6 16S ribosomal RNA gene Genome sequencing and assembly.</title>
        <authorList>
            <person name="Park S."/>
        </authorList>
    </citation>
    <scope>NUCLEOTIDE SEQUENCE [LARGE SCALE GENOMIC DNA]</scope>
    <source>
        <strain evidence="1 2">DGU6</strain>
    </source>
</reference>
<comment type="caution">
    <text evidence="1">The sequence shown here is derived from an EMBL/GenBank/DDBJ whole genome shotgun (WGS) entry which is preliminary data.</text>
</comment>
<proteinExistence type="predicted"/>
<protein>
    <submittedName>
        <fullName evidence="1">Ribonuclease</fullName>
    </submittedName>
</protein>
<organism evidence="1 2">
    <name type="scientific">Aurantiacibacter gilvus</name>
    <dbReference type="NCBI Taxonomy" id="3139141"/>
    <lineage>
        <taxon>Bacteria</taxon>
        <taxon>Pseudomonadati</taxon>
        <taxon>Pseudomonadota</taxon>
        <taxon>Alphaproteobacteria</taxon>
        <taxon>Sphingomonadales</taxon>
        <taxon>Erythrobacteraceae</taxon>
        <taxon>Aurantiacibacter</taxon>
    </lineage>
</organism>
<dbReference type="EMBL" id="JBBYHV010000001">
    <property type="protein sequence ID" value="MEL1249753.1"/>
    <property type="molecule type" value="Genomic_DNA"/>
</dbReference>
<evidence type="ECO:0000313" key="2">
    <source>
        <dbReference type="Proteomes" id="UP001497045"/>
    </source>
</evidence>
<sequence length="317" mass="34147">MVEWLVEHGIGEDRALLVENDRILAARHFLSGAPWAGTIYPARLVSRSGGSARGTARTEGGLEILVDKLPRDCTEGSELLVRLTRAPIAERSRLKLAQGRPVAADAPEDSSNWALREVSSFAPGAWEEVWHAASSGVIDFAGGQILCCVTPAMTVIDIDGDLQPRELALAAVPAIAQALHWFDIGGSVGIDFPTLEAKADRGAVNQALEDALADWPHERTAMNGFGFVQLVARLEGPSLLHKFDTSRVGMCARYALRIAERLDGHGGAVLLTVHPALRAKIQDEWLAELSRRTGRQVRIETDPGLALEAPSAQIVPL</sequence>
<dbReference type="Proteomes" id="UP001497045">
    <property type="component" value="Unassembled WGS sequence"/>
</dbReference>
<gene>
    <name evidence="1" type="ORF">AAEO60_03625</name>
</gene>
<evidence type="ECO:0000313" key="1">
    <source>
        <dbReference type="EMBL" id="MEL1249753.1"/>
    </source>
</evidence>
<accession>A0ABU9IBI2</accession>
<keyword evidence="2" id="KW-1185">Reference proteome</keyword>
<name>A0ABU9IBI2_9SPHN</name>